<organism evidence="1 2">
    <name type="scientific">Theobroma cacao</name>
    <name type="common">Cacao</name>
    <name type="synonym">Cocoa</name>
    <dbReference type="NCBI Taxonomy" id="3641"/>
    <lineage>
        <taxon>Eukaryota</taxon>
        <taxon>Viridiplantae</taxon>
        <taxon>Streptophyta</taxon>
        <taxon>Embryophyta</taxon>
        <taxon>Tracheophyta</taxon>
        <taxon>Spermatophyta</taxon>
        <taxon>Magnoliopsida</taxon>
        <taxon>eudicotyledons</taxon>
        <taxon>Gunneridae</taxon>
        <taxon>Pentapetalae</taxon>
        <taxon>rosids</taxon>
        <taxon>malvids</taxon>
        <taxon>Malvales</taxon>
        <taxon>Malvaceae</taxon>
        <taxon>Byttnerioideae</taxon>
        <taxon>Theobroma</taxon>
    </lineage>
</organism>
<proteinExistence type="predicted"/>
<dbReference type="Gramene" id="EOY26570">
    <property type="protein sequence ID" value="EOY26570"/>
    <property type="gene ID" value="TCM_028376"/>
</dbReference>
<name>A0A061G9L4_THECC</name>
<evidence type="ECO:0000313" key="2">
    <source>
        <dbReference type="Proteomes" id="UP000026915"/>
    </source>
</evidence>
<dbReference type="HOGENOM" id="CLU_2296805_0_0_1"/>
<gene>
    <name evidence="1" type="ORF">TCM_028376</name>
</gene>
<protein>
    <submittedName>
        <fullName evidence="1">Uncharacterized protein</fullName>
    </submittedName>
</protein>
<reference evidence="1 2" key="1">
    <citation type="journal article" date="2013" name="Genome Biol.">
        <title>The genome sequence of the most widely cultivated cacao type and its use to identify candidate genes regulating pod color.</title>
        <authorList>
            <person name="Motamayor J.C."/>
            <person name="Mockaitis K."/>
            <person name="Schmutz J."/>
            <person name="Haiminen N."/>
            <person name="Iii D.L."/>
            <person name="Cornejo O."/>
            <person name="Findley S.D."/>
            <person name="Zheng P."/>
            <person name="Utro F."/>
            <person name="Royaert S."/>
            <person name="Saski C."/>
            <person name="Jenkins J."/>
            <person name="Podicheti R."/>
            <person name="Zhao M."/>
            <person name="Scheffler B.E."/>
            <person name="Stack J.C."/>
            <person name="Feltus F.A."/>
            <person name="Mustiga G.M."/>
            <person name="Amores F."/>
            <person name="Phillips W."/>
            <person name="Marelli J.P."/>
            <person name="May G.D."/>
            <person name="Shapiro H."/>
            <person name="Ma J."/>
            <person name="Bustamante C.D."/>
            <person name="Schnell R.J."/>
            <person name="Main D."/>
            <person name="Gilbert D."/>
            <person name="Parida L."/>
            <person name="Kuhn D.N."/>
        </authorList>
    </citation>
    <scope>NUCLEOTIDE SEQUENCE [LARGE SCALE GENOMIC DNA]</scope>
    <source>
        <strain evidence="2">cv. Matina 1-6</strain>
    </source>
</reference>
<dbReference type="AlphaFoldDB" id="A0A061G9L4"/>
<evidence type="ECO:0000313" key="1">
    <source>
        <dbReference type="EMBL" id="EOY26570.1"/>
    </source>
</evidence>
<dbReference type="InParanoid" id="A0A061G9L4"/>
<accession>A0A061G9L4</accession>
<keyword evidence="2" id="KW-1185">Reference proteome</keyword>
<dbReference type="Proteomes" id="UP000026915">
    <property type="component" value="Chromosome 6"/>
</dbReference>
<sequence>MMPSVVRLIQMMIVMPVVENTLGDVGHWDIASNEDCDAVLGEIALDDDFDILLVTLELGSIELLTRVKVSIHTPMCRYILGKMNDKGPRKHNLSIHLRMYR</sequence>
<dbReference type="EMBL" id="CM001884">
    <property type="protein sequence ID" value="EOY26570.1"/>
    <property type="molecule type" value="Genomic_DNA"/>
</dbReference>